<dbReference type="PANTHER" id="PTHR47788:SF1">
    <property type="entry name" value="A-ADDING TRNA NUCLEOTIDYLTRANSFERASE"/>
    <property type="match status" value="1"/>
</dbReference>
<comment type="cofactor">
    <cofactor evidence="1">
        <name>Mg(2+)</name>
        <dbReference type="ChEBI" id="CHEBI:18420"/>
    </cofactor>
</comment>
<gene>
    <name evidence="8" type="ORF">S12H4_11394</name>
</gene>
<keyword evidence="7" id="KW-0694">RNA-binding</keyword>
<keyword evidence="3" id="KW-0808">Transferase</keyword>
<evidence type="ECO:0000256" key="7">
    <source>
        <dbReference type="ARBA" id="ARBA00022884"/>
    </source>
</evidence>
<keyword evidence="2" id="KW-0819">tRNA processing</keyword>
<dbReference type="GO" id="GO:0046872">
    <property type="term" value="F:metal ion binding"/>
    <property type="evidence" value="ECO:0007669"/>
    <property type="project" value="UniProtKB-KW"/>
</dbReference>
<name>X1S8L2_9ZZZZ</name>
<evidence type="ECO:0000256" key="5">
    <source>
        <dbReference type="ARBA" id="ARBA00022741"/>
    </source>
</evidence>
<dbReference type="EMBL" id="BARW01005109">
    <property type="protein sequence ID" value="GAI75436.1"/>
    <property type="molecule type" value="Genomic_DNA"/>
</dbReference>
<dbReference type="SUPFAM" id="SSF81891">
    <property type="entry name" value="Poly A polymerase C-terminal region-like"/>
    <property type="match status" value="1"/>
</dbReference>
<dbReference type="GO" id="GO:0016779">
    <property type="term" value="F:nucleotidyltransferase activity"/>
    <property type="evidence" value="ECO:0007669"/>
    <property type="project" value="UniProtKB-KW"/>
</dbReference>
<proteinExistence type="predicted"/>
<keyword evidence="6" id="KW-0460">Magnesium</keyword>
<evidence type="ECO:0000256" key="3">
    <source>
        <dbReference type="ARBA" id="ARBA00022695"/>
    </source>
</evidence>
<evidence type="ECO:0000256" key="2">
    <source>
        <dbReference type="ARBA" id="ARBA00022694"/>
    </source>
</evidence>
<dbReference type="GO" id="GO:0003723">
    <property type="term" value="F:RNA binding"/>
    <property type="evidence" value="ECO:0007669"/>
    <property type="project" value="UniProtKB-KW"/>
</dbReference>
<feature type="non-terminal residue" evidence="8">
    <location>
        <position position="1"/>
    </location>
</feature>
<keyword evidence="5" id="KW-0547">Nucleotide-binding</keyword>
<dbReference type="PANTHER" id="PTHR47788">
    <property type="entry name" value="POLYA POLYMERASE"/>
    <property type="match status" value="1"/>
</dbReference>
<keyword evidence="4" id="KW-0479">Metal-binding</keyword>
<organism evidence="8">
    <name type="scientific">marine sediment metagenome</name>
    <dbReference type="NCBI Taxonomy" id="412755"/>
    <lineage>
        <taxon>unclassified sequences</taxon>
        <taxon>metagenomes</taxon>
        <taxon>ecological metagenomes</taxon>
    </lineage>
</organism>
<keyword evidence="3" id="KW-0548">Nucleotidyltransferase</keyword>
<dbReference type="Gene3D" id="1.10.3090.10">
    <property type="entry name" value="cca-adding enzyme, domain 2"/>
    <property type="match status" value="1"/>
</dbReference>
<evidence type="ECO:0000256" key="1">
    <source>
        <dbReference type="ARBA" id="ARBA00001946"/>
    </source>
</evidence>
<sequence>NPSYFGELIDFFGARKDIKEKTIRVIHNLSFVEDPTRILRAIRFEQRFGFRIGKLTLSLIENAVKLNFLGRLDGRRLLSELVLMLQEDEAILNVKRMKELDILRFIHPKIPFDDSTKVLLGNINEVISWYGLSFLEEKYERWKVYFLALIETLQKGEVLSLCRHLSMSEKERKEVLKLRDHTRDALVKMAKQRSLKNSEFYHLFSPLTTEHLLYLMARVTKKEAKKAVSNFFILCNGFRSPADRVGYR</sequence>
<accession>X1S8L2</accession>
<dbReference type="GO" id="GO:0008033">
    <property type="term" value="P:tRNA processing"/>
    <property type="evidence" value="ECO:0007669"/>
    <property type="project" value="UniProtKB-KW"/>
</dbReference>
<evidence type="ECO:0000256" key="4">
    <source>
        <dbReference type="ARBA" id="ARBA00022723"/>
    </source>
</evidence>
<evidence type="ECO:0000256" key="6">
    <source>
        <dbReference type="ARBA" id="ARBA00022842"/>
    </source>
</evidence>
<dbReference type="AlphaFoldDB" id="X1S8L2"/>
<dbReference type="InterPro" id="IPR052390">
    <property type="entry name" value="tRNA_nt/polyA_polymerase"/>
</dbReference>
<dbReference type="GO" id="GO:0000166">
    <property type="term" value="F:nucleotide binding"/>
    <property type="evidence" value="ECO:0007669"/>
    <property type="project" value="UniProtKB-KW"/>
</dbReference>
<reference evidence="8" key="1">
    <citation type="journal article" date="2014" name="Front. Microbiol.">
        <title>High frequency of phylogenetically diverse reductive dehalogenase-homologous genes in deep subseafloor sedimentary metagenomes.</title>
        <authorList>
            <person name="Kawai M."/>
            <person name="Futagami T."/>
            <person name="Toyoda A."/>
            <person name="Takaki Y."/>
            <person name="Nishi S."/>
            <person name="Hori S."/>
            <person name="Arai W."/>
            <person name="Tsubouchi T."/>
            <person name="Morono Y."/>
            <person name="Uchiyama I."/>
            <person name="Ito T."/>
            <person name="Fujiyama A."/>
            <person name="Inagaki F."/>
            <person name="Takami H."/>
        </authorList>
    </citation>
    <scope>NUCLEOTIDE SEQUENCE</scope>
    <source>
        <strain evidence="8">Expedition CK06-06</strain>
    </source>
</reference>
<evidence type="ECO:0000313" key="8">
    <source>
        <dbReference type="EMBL" id="GAI75436.1"/>
    </source>
</evidence>
<protein>
    <submittedName>
        <fullName evidence="8">Uncharacterized protein</fullName>
    </submittedName>
</protein>
<comment type="caution">
    <text evidence="8">The sequence shown here is derived from an EMBL/GenBank/DDBJ whole genome shotgun (WGS) entry which is preliminary data.</text>
</comment>